<evidence type="ECO:0008006" key="4">
    <source>
        <dbReference type="Google" id="ProtNLM"/>
    </source>
</evidence>
<feature type="transmembrane region" description="Helical" evidence="1">
    <location>
        <begin position="30"/>
        <end position="55"/>
    </location>
</feature>
<evidence type="ECO:0000256" key="1">
    <source>
        <dbReference type="SAM" id="Phobius"/>
    </source>
</evidence>
<protein>
    <recommendedName>
        <fullName evidence="4">DUF4064 domain-containing protein</fullName>
    </recommendedName>
</protein>
<feature type="transmembrane region" description="Helical" evidence="1">
    <location>
        <begin position="5"/>
        <end position="24"/>
    </location>
</feature>
<dbReference type="EMBL" id="JBICRM010000028">
    <property type="protein sequence ID" value="MFG1708421.1"/>
    <property type="molecule type" value="Genomic_DNA"/>
</dbReference>
<keyword evidence="1" id="KW-0812">Transmembrane</keyword>
<proteinExistence type="predicted"/>
<keyword evidence="1" id="KW-0472">Membrane</keyword>
<keyword evidence="3" id="KW-1185">Reference proteome</keyword>
<sequence>MFAGLALYSVVNSVIGFFIFFAALDNNGANTPYVIAGTAVLALIGLGVGIGLNLIRKPWSRGLGLGLMIGWALWSILSAGFCTGLNPGLYA</sequence>
<organism evidence="2 3">
    <name type="scientific">Nonomuraea marmarensis</name>
    <dbReference type="NCBI Taxonomy" id="3351344"/>
    <lineage>
        <taxon>Bacteria</taxon>
        <taxon>Bacillati</taxon>
        <taxon>Actinomycetota</taxon>
        <taxon>Actinomycetes</taxon>
        <taxon>Streptosporangiales</taxon>
        <taxon>Streptosporangiaceae</taxon>
        <taxon>Nonomuraea</taxon>
    </lineage>
</organism>
<name>A0ABW7AM27_9ACTN</name>
<keyword evidence="1" id="KW-1133">Transmembrane helix</keyword>
<dbReference type="RefSeq" id="WP_393172652.1">
    <property type="nucleotide sequence ID" value="NZ_JBICRM010000028.1"/>
</dbReference>
<accession>A0ABW7AM27</accession>
<evidence type="ECO:0000313" key="2">
    <source>
        <dbReference type="EMBL" id="MFG1708421.1"/>
    </source>
</evidence>
<gene>
    <name evidence="2" type="ORF">ACFLIM_34980</name>
</gene>
<reference evidence="2 3" key="1">
    <citation type="submission" date="2024-10" db="EMBL/GenBank/DDBJ databases">
        <authorList>
            <person name="Topkara A.R."/>
            <person name="Saygin H."/>
        </authorList>
    </citation>
    <scope>NUCLEOTIDE SEQUENCE [LARGE SCALE GENOMIC DNA]</scope>
    <source>
        <strain evidence="2 3">M3C6</strain>
    </source>
</reference>
<evidence type="ECO:0000313" key="3">
    <source>
        <dbReference type="Proteomes" id="UP001603978"/>
    </source>
</evidence>
<comment type="caution">
    <text evidence="2">The sequence shown here is derived from an EMBL/GenBank/DDBJ whole genome shotgun (WGS) entry which is preliminary data.</text>
</comment>
<feature type="transmembrane region" description="Helical" evidence="1">
    <location>
        <begin position="62"/>
        <end position="81"/>
    </location>
</feature>
<dbReference type="Proteomes" id="UP001603978">
    <property type="component" value="Unassembled WGS sequence"/>
</dbReference>